<keyword evidence="2" id="KW-1185">Reference proteome</keyword>
<dbReference type="AlphaFoldDB" id="A0A6L9MV74"/>
<gene>
    <name evidence="1" type="ORF">GTW09_10985</name>
</gene>
<dbReference type="Proteomes" id="UP000478837">
    <property type="component" value="Unassembled WGS sequence"/>
</dbReference>
<evidence type="ECO:0000313" key="1">
    <source>
        <dbReference type="EMBL" id="NDW22048.1"/>
    </source>
</evidence>
<dbReference type="EMBL" id="JAAAWP010000006">
    <property type="protein sequence ID" value="NDW22048.1"/>
    <property type="molecule type" value="Genomic_DNA"/>
</dbReference>
<comment type="caution">
    <text evidence="1">The sequence shown here is derived from an EMBL/GenBank/DDBJ whole genome shotgun (WGS) entry which is preliminary data.</text>
</comment>
<protein>
    <recommendedName>
        <fullName evidence="3">DUF3630 family protein</fullName>
    </recommendedName>
</protein>
<dbReference type="RefSeq" id="WP_163111920.1">
    <property type="nucleotide sequence ID" value="NZ_JAAAWP010000006.1"/>
</dbReference>
<organism evidence="1 2">
    <name type="scientific">Alteromonas hispanica</name>
    <dbReference type="NCBI Taxonomy" id="315421"/>
    <lineage>
        <taxon>Bacteria</taxon>
        <taxon>Pseudomonadati</taxon>
        <taxon>Pseudomonadota</taxon>
        <taxon>Gammaproteobacteria</taxon>
        <taxon>Alteromonadales</taxon>
        <taxon>Alteromonadaceae</taxon>
        <taxon>Alteromonas/Salinimonas group</taxon>
        <taxon>Alteromonas</taxon>
    </lineage>
</organism>
<accession>A0A6L9MV74</accession>
<evidence type="ECO:0008006" key="3">
    <source>
        <dbReference type="Google" id="ProtNLM"/>
    </source>
</evidence>
<proteinExistence type="predicted"/>
<evidence type="ECO:0000313" key="2">
    <source>
        <dbReference type="Proteomes" id="UP000478837"/>
    </source>
</evidence>
<reference evidence="1 2" key="1">
    <citation type="submission" date="2020-01" db="EMBL/GenBank/DDBJ databases">
        <title>Genomes of bacteria type strains.</title>
        <authorList>
            <person name="Chen J."/>
            <person name="Zhu S."/>
            <person name="Yang J."/>
        </authorList>
    </citation>
    <scope>NUCLEOTIDE SEQUENCE [LARGE SCALE GENOMIC DNA]</scope>
    <source>
        <strain evidence="1 2">LMG 22958</strain>
    </source>
</reference>
<name>A0A6L9MV74_9ALTE</name>
<sequence>MHNPSHHFVTDIISALHTTQSSVQIAVPLPMSPLKTEQWVNQFISHFSFQPSQPDWGADRYQVVLTSADQNPSTSEKKAFQCLLCIEWLCEAIWLEPIGNEHVGMTQNPGFISDYLRQQAALV</sequence>